<organism evidence="2 3">
    <name type="scientific">Phialemonium atrogriseum</name>
    <dbReference type="NCBI Taxonomy" id="1093897"/>
    <lineage>
        <taxon>Eukaryota</taxon>
        <taxon>Fungi</taxon>
        <taxon>Dikarya</taxon>
        <taxon>Ascomycota</taxon>
        <taxon>Pezizomycotina</taxon>
        <taxon>Sordariomycetes</taxon>
        <taxon>Sordariomycetidae</taxon>
        <taxon>Cephalothecales</taxon>
        <taxon>Cephalothecaceae</taxon>
        <taxon>Phialemonium</taxon>
    </lineage>
</organism>
<accession>A0AAJ0C5X2</accession>
<dbReference type="SUPFAM" id="SSF54637">
    <property type="entry name" value="Thioesterase/thiol ester dehydrase-isomerase"/>
    <property type="match status" value="1"/>
</dbReference>
<dbReference type="PANTHER" id="PTHR47260:SF6">
    <property type="entry name" value="THIOESTERASE DOMAIN-CONTAINING PROTEIN"/>
    <property type="match status" value="1"/>
</dbReference>
<name>A0AAJ0C5X2_9PEZI</name>
<feature type="domain" description="Thioesterase" evidence="1">
    <location>
        <begin position="91"/>
        <end position="170"/>
    </location>
</feature>
<dbReference type="Proteomes" id="UP001244011">
    <property type="component" value="Unassembled WGS sequence"/>
</dbReference>
<dbReference type="CDD" id="cd03443">
    <property type="entry name" value="PaaI_thioesterase"/>
    <property type="match status" value="1"/>
</dbReference>
<keyword evidence="3" id="KW-1185">Reference proteome</keyword>
<proteinExistence type="predicted"/>
<gene>
    <name evidence="2" type="ORF">QBC33DRAFT_310564</name>
</gene>
<dbReference type="InterPro" id="IPR052061">
    <property type="entry name" value="PTE-AB_protein"/>
</dbReference>
<evidence type="ECO:0000313" key="2">
    <source>
        <dbReference type="EMBL" id="KAK1770057.1"/>
    </source>
</evidence>
<dbReference type="InterPro" id="IPR029069">
    <property type="entry name" value="HotDog_dom_sf"/>
</dbReference>
<dbReference type="EMBL" id="MU839001">
    <property type="protein sequence ID" value="KAK1770057.1"/>
    <property type="molecule type" value="Genomic_DNA"/>
</dbReference>
<protein>
    <submittedName>
        <fullName evidence="2">HotDog domain-containing protein</fullName>
    </submittedName>
</protein>
<reference evidence="2" key="1">
    <citation type="submission" date="2023-06" db="EMBL/GenBank/DDBJ databases">
        <title>Genome-scale phylogeny and comparative genomics of the fungal order Sordariales.</title>
        <authorList>
            <consortium name="Lawrence Berkeley National Laboratory"/>
            <person name="Hensen N."/>
            <person name="Bonometti L."/>
            <person name="Westerberg I."/>
            <person name="Brannstrom I.O."/>
            <person name="Guillou S."/>
            <person name="Cros-Aarteil S."/>
            <person name="Calhoun S."/>
            <person name="Haridas S."/>
            <person name="Kuo A."/>
            <person name="Mondo S."/>
            <person name="Pangilinan J."/>
            <person name="Riley R."/>
            <person name="Labutti K."/>
            <person name="Andreopoulos B."/>
            <person name="Lipzen A."/>
            <person name="Chen C."/>
            <person name="Yanf M."/>
            <person name="Daum C."/>
            <person name="Ng V."/>
            <person name="Clum A."/>
            <person name="Steindorff A."/>
            <person name="Ohm R."/>
            <person name="Martin F."/>
            <person name="Silar P."/>
            <person name="Natvig D."/>
            <person name="Lalanne C."/>
            <person name="Gautier V."/>
            <person name="Ament-Velasquez S.L."/>
            <person name="Kruys A."/>
            <person name="Hutchinson M.I."/>
            <person name="Powell A.J."/>
            <person name="Barry K."/>
            <person name="Miller A.N."/>
            <person name="Grigoriev I.V."/>
            <person name="Debuchy R."/>
            <person name="Gladieux P."/>
            <person name="Thoren M.H."/>
            <person name="Johannesson H."/>
        </authorList>
    </citation>
    <scope>NUCLEOTIDE SEQUENCE</scope>
    <source>
        <strain evidence="2">8032-3</strain>
    </source>
</reference>
<evidence type="ECO:0000259" key="1">
    <source>
        <dbReference type="Pfam" id="PF03061"/>
    </source>
</evidence>
<dbReference type="Gene3D" id="3.10.129.10">
    <property type="entry name" value="Hotdog Thioesterase"/>
    <property type="match status" value="1"/>
</dbReference>
<comment type="caution">
    <text evidence="2">The sequence shown here is derived from an EMBL/GenBank/DDBJ whole genome shotgun (WGS) entry which is preliminary data.</text>
</comment>
<dbReference type="GeneID" id="85306663"/>
<evidence type="ECO:0000313" key="3">
    <source>
        <dbReference type="Proteomes" id="UP001244011"/>
    </source>
</evidence>
<dbReference type="PANTHER" id="PTHR47260">
    <property type="entry name" value="UPF0644 PROTEIN PB2B4.06"/>
    <property type="match status" value="1"/>
</dbReference>
<dbReference type="Pfam" id="PF03061">
    <property type="entry name" value="4HBT"/>
    <property type="match status" value="1"/>
</dbReference>
<sequence length="184" mass="20540">MENLDHLKEQLGLIPWCQHLLRDENLVAEIPTGRRIKRTREDAAFSYTLNTKDTIPLYVVLYQPPRQPGIPIREVKGILKLAGGLNGFPDVCHGGIVATILDEVMGEVINVNLRNRTVLRTSYMTAYINTTYLKPVKTPGTVLARAWINKIDGKKLYESATIEDGEGTVLAKAEALFIGLNQKL</sequence>
<dbReference type="InterPro" id="IPR006683">
    <property type="entry name" value="Thioestr_dom"/>
</dbReference>
<dbReference type="AlphaFoldDB" id="A0AAJ0C5X2"/>
<dbReference type="RefSeq" id="XP_060286270.1">
    <property type="nucleotide sequence ID" value="XM_060423476.1"/>
</dbReference>